<sequence length="470" mass="52134">MLDDVAFIASVSEDLAREYRTAKRYVQDVPTQALLHVRSFAHKLTELLAAPAKLSFDSPNLYDRIEQLNRQRLIDVRITRALHRLRADGNRGAHPEKFHLTETQLLQLAKKAIGDLLKLMELAYPRLKGREAPEYHFDDFDLQAGRELCYRAVMEDDAEAQYLLGMALKNRALIARGQEQALQDKADEPLTGDSARMLAKAAHWFAEAAPTEPKALFEHGVALIHGYSGDVDLATGQQAIRQAAEAGVTDAMALLGYFYLVGSGELAKDEIEAERFLSAAAANEQSEAMANLGVLCYQRGELQQAFEHITRAARAGDPHAQYHLALMLARGEGCEADPGASEQWLAEAAEQGQLDAMLSRAQHMLNDDTAFGSDLSQAESYLRQVIRYGHSVTAMIELAIALTDGCLGRIDVVEAVAWLRLARERADEHELEVIGPLWQSLQQQVENVLQLSQSADERRALKRAQELLAD</sequence>
<dbReference type="Pfam" id="PF13643">
    <property type="entry name" value="DUF4145"/>
    <property type="match status" value="1"/>
</dbReference>
<dbReference type="SUPFAM" id="SSF81901">
    <property type="entry name" value="HCP-like"/>
    <property type="match status" value="1"/>
</dbReference>
<feature type="domain" description="DUF4145" evidence="1">
    <location>
        <begin position="21"/>
        <end position="106"/>
    </location>
</feature>
<dbReference type="EMBL" id="UGYO01000001">
    <property type="protein sequence ID" value="SUI58339.1"/>
    <property type="molecule type" value="Genomic_DNA"/>
</dbReference>
<evidence type="ECO:0000313" key="3">
    <source>
        <dbReference type="Proteomes" id="UP000254069"/>
    </source>
</evidence>
<dbReference type="Gene3D" id="1.25.40.10">
    <property type="entry name" value="Tetratricopeptide repeat domain"/>
    <property type="match status" value="2"/>
</dbReference>
<dbReference type="InterPro" id="IPR011990">
    <property type="entry name" value="TPR-like_helical_dom_sf"/>
</dbReference>
<proteinExistence type="predicted"/>
<organism evidence="2 3">
    <name type="scientific">Shewanella algae</name>
    <dbReference type="NCBI Taxonomy" id="38313"/>
    <lineage>
        <taxon>Bacteria</taxon>
        <taxon>Pseudomonadati</taxon>
        <taxon>Pseudomonadota</taxon>
        <taxon>Gammaproteobacteria</taxon>
        <taxon>Alteromonadales</taxon>
        <taxon>Shewanellaceae</taxon>
        <taxon>Shewanella</taxon>
    </lineage>
</organism>
<dbReference type="PANTHER" id="PTHR11102:SF160">
    <property type="entry name" value="ERAD-ASSOCIATED E3 UBIQUITIN-PROTEIN LIGASE COMPONENT HRD3"/>
    <property type="match status" value="1"/>
</dbReference>
<dbReference type="InterPro" id="IPR006597">
    <property type="entry name" value="Sel1-like"/>
</dbReference>
<protein>
    <submittedName>
        <fullName evidence="2">Type I restriction enzyme EcoKI subunit R</fullName>
    </submittedName>
</protein>
<gene>
    <name evidence="2" type="ORF">NCTC10738_01394</name>
</gene>
<evidence type="ECO:0000259" key="1">
    <source>
        <dbReference type="Pfam" id="PF13643"/>
    </source>
</evidence>
<dbReference type="Pfam" id="PF08238">
    <property type="entry name" value="Sel1"/>
    <property type="match status" value="5"/>
</dbReference>
<dbReference type="SMART" id="SM00671">
    <property type="entry name" value="SEL1"/>
    <property type="match status" value="6"/>
</dbReference>
<name>A0A379ZB87_9GAMM</name>
<dbReference type="InterPro" id="IPR025285">
    <property type="entry name" value="DUF4145"/>
</dbReference>
<dbReference type="InterPro" id="IPR050767">
    <property type="entry name" value="Sel1_AlgK"/>
</dbReference>
<dbReference type="Proteomes" id="UP000254069">
    <property type="component" value="Unassembled WGS sequence"/>
</dbReference>
<keyword evidence="3" id="KW-1185">Reference proteome</keyword>
<dbReference type="PANTHER" id="PTHR11102">
    <property type="entry name" value="SEL-1-LIKE PROTEIN"/>
    <property type="match status" value="1"/>
</dbReference>
<reference evidence="2 3" key="1">
    <citation type="submission" date="2018-06" db="EMBL/GenBank/DDBJ databases">
        <authorList>
            <consortium name="Pathogen Informatics"/>
            <person name="Doyle S."/>
        </authorList>
    </citation>
    <scope>NUCLEOTIDE SEQUENCE [LARGE SCALE GENOMIC DNA]</scope>
    <source>
        <strain evidence="2 3">NCTC10738</strain>
    </source>
</reference>
<dbReference type="AlphaFoldDB" id="A0A379ZB87"/>
<evidence type="ECO:0000313" key="2">
    <source>
        <dbReference type="EMBL" id="SUI58339.1"/>
    </source>
</evidence>
<dbReference type="RefSeq" id="WP_115389436.1">
    <property type="nucleotide sequence ID" value="NZ_JADZHC010000089.1"/>
</dbReference>
<accession>A0A379ZB87</accession>